<feature type="transmembrane region" description="Helical" evidence="9">
    <location>
        <begin position="199"/>
        <end position="223"/>
    </location>
</feature>
<keyword evidence="4" id="KW-0130">Cell adhesion</keyword>
<dbReference type="InterPro" id="IPR013836">
    <property type="entry name" value="CD34/Podocalyxin"/>
</dbReference>
<evidence type="ECO:0000256" key="6">
    <source>
        <dbReference type="ARBA" id="ARBA00023136"/>
    </source>
</evidence>
<evidence type="ECO:0000256" key="8">
    <source>
        <dbReference type="SAM" id="MobiDB-lite"/>
    </source>
</evidence>
<evidence type="ECO:0000256" key="7">
    <source>
        <dbReference type="ARBA" id="ARBA00023180"/>
    </source>
</evidence>
<evidence type="ECO:0000256" key="1">
    <source>
        <dbReference type="ARBA" id="ARBA00004479"/>
    </source>
</evidence>
<comment type="subcellular location">
    <subcellularLocation>
        <location evidence="1">Membrane</location>
        <topology evidence="1">Single-pass type I membrane protein</topology>
    </subcellularLocation>
</comment>
<dbReference type="PANTHER" id="PTHR15594">
    <property type="entry name" value="PODOCALYXIN-LIKE PROTEIN 2"/>
    <property type="match status" value="1"/>
</dbReference>
<dbReference type="PANTHER" id="PTHR15594:SF1">
    <property type="entry name" value="PODOCALYXIN-LIKE PROTEIN 2"/>
    <property type="match status" value="1"/>
</dbReference>
<evidence type="ECO:0000256" key="9">
    <source>
        <dbReference type="SAM" id="Phobius"/>
    </source>
</evidence>
<dbReference type="Pfam" id="PF06365">
    <property type="entry name" value="CD34_antigen"/>
    <property type="match status" value="1"/>
</dbReference>
<keyword evidence="7" id="KW-0325">Glycoprotein</keyword>
<reference evidence="10 11" key="1">
    <citation type="submission" date="2024-04" db="EMBL/GenBank/DDBJ databases">
        <authorList>
            <person name="Waldvogel A.-M."/>
            <person name="Schoenle A."/>
        </authorList>
    </citation>
    <scope>NUCLEOTIDE SEQUENCE [LARGE SCALE GENOMIC DNA]</scope>
</reference>
<keyword evidence="6 9" id="KW-0472">Membrane</keyword>
<dbReference type="Proteomes" id="UP001497482">
    <property type="component" value="Chromosome 23"/>
</dbReference>
<organism evidence="10 11">
    <name type="scientific">Knipowitschia caucasica</name>
    <name type="common">Caucasian dwarf goby</name>
    <name type="synonym">Pomatoschistus caucasicus</name>
    <dbReference type="NCBI Taxonomy" id="637954"/>
    <lineage>
        <taxon>Eukaryota</taxon>
        <taxon>Metazoa</taxon>
        <taxon>Chordata</taxon>
        <taxon>Craniata</taxon>
        <taxon>Vertebrata</taxon>
        <taxon>Euteleostomi</taxon>
        <taxon>Actinopterygii</taxon>
        <taxon>Neopterygii</taxon>
        <taxon>Teleostei</taxon>
        <taxon>Neoteleostei</taxon>
        <taxon>Acanthomorphata</taxon>
        <taxon>Gobiaria</taxon>
        <taxon>Gobiiformes</taxon>
        <taxon>Gobioidei</taxon>
        <taxon>Gobiidae</taxon>
        <taxon>Gobiinae</taxon>
        <taxon>Knipowitschia</taxon>
    </lineage>
</organism>
<dbReference type="GO" id="GO:0005886">
    <property type="term" value="C:plasma membrane"/>
    <property type="evidence" value="ECO:0007669"/>
    <property type="project" value="UniProtKB-ARBA"/>
</dbReference>
<evidence type="ECO:0000313" key="10">
    <source>
        <dbReference type="EMBL" id="CAL1599646.1"/>
    </source>
</evidence>
<evidence type="ECO:0000256" key="2">
    <source>
        <dbReference type="ARBA" id="ARBA00022692"/>
    </source>
</evidence>
<sequence length="394" mass="43429">MSLCPGDQEPDDKVQAIVPLSMEPTPTIGFTKLSWNNWLQKTSPPPGYSAEVLGSGVTEMVAQSKDLGGIGPEQQVVCIDWTELAGRGYVVLNMTKNLNCEEFRADKGIRLLRILERVFARRMNSPEGSWVLYLSKPMHQQHQLLMNVASEHGVIAAKDVLAMLGEIRKSLDKVGVQNYSSASSCQTRPSQTRSDYGKLFVVLVMIGSVCTIIITAGFIYICWQRRLPAKTSFRAEELHFVENACHDNPTLDITNDNQGDMQEKKVSANGLQQRSGGGTTAGGGDEGAEEGRRWQAKTQNAQIAFDVTAVVLTANANPSCCNGCLCCVLPGNKHHIYQLLHLCCCDPYCSTQWLLHLCFCDPSCSTQKRLHFCFCDPSCSTQRLLHLCCCDLKG</sequence>
<dbReference type="AlphaFoldDB" id="A0AAV2LDU3"/>
<dbReference type="EMBL" id="OZ035845">
    <property type="protein sequence ID" value="CAL1599646.1"/>
    <property type="molecule type" value="Genomic_DNA"/>
</dbReference>
<evidence type="ECO:0000256" key="3">
    <source>
        <dbReference type="ARBA" id="ARBA00022729"/>
    </source>
</evidence>
<evidence type="ECO:0000256" key="4">
    <source>
        <dbReference type="ARBA" id="ARBA00022889"/>
    </source>
</evidence>
<feature type="compositionally biased region" description="Gly residues" evidence="8">
    <location>
        <begin position="275"/>
        <end position="285"/>
    </location>
</feature>
<feature type="region of interest" description="Disordered" evidence="8">
    <location>
        <begin position="256"/>
        <end position="293"/>
    </location>
</feature>
<dbReference type="GO" id="GO:0050901">
    <property type="term" value="P:leukocyte tethering or rolling"/>
    <property type="evidence" value="ECO:0007669"/>
    <property type="project" value="TreeGrafter"/>
</dbReference>
<dbReference type="InterPro" id="IPR042397">
    <property type="entry name" value="PODXL2"/>
</dbReference>
<keyword evidence="5 9" id="KW-1133">Transmembrane helix</keyword>
<gene>
    <name evidence="10" type="ORF">KC01_LOCUS27883</name>
</gene>
<evidence type="ECO:0000256" key="5">
    <source>
        <dbReference type="ARBA" id="ARBA00022989"/>
    </source>
</evidence>
<accession>A0AAV2LDU3</accession>
<name>A0AAV2LDU3_KNICA</name>
<keyword evidence="2 9" id="KW-0812">Transmembrane</keyword>
<protein>
    <recommendedName>
        <fullName evidence="12">Podocalyxin-like protein 2</fullName>
    </recommendedName>
</protein>
<evidence type="ECO:0008006" key="12">
    <source>
        <dbReference type="Google" id="ProtNLM"/>
    </source>
</evidence>
<proteinExistence type="predicted"/>
<evidence type="ECO:0000313" key="11">
    <source>
        <dbReference type="Proteomes" id="UP001497482"/>
    </source>
</evidence>
<keyword evidence="3" id="KW-0732">Signal</keyword>
<keyword evidence="11" id="KW-1185">Reference proteome</keyword>